<dbReference type="GO" id="GO:0022857">
    <property type="term" value="F:transmembrane transporter activity"/>
    <property type="evidence" value="ECO:0007669"/>
    <property type="project" value="InterPro"/>
</dbReference>
<evidence type="ECO:0000256" key="5">
    <source>
        <dbReference type="ARBA" id="ARBA00022989"/>
    </source>
</evidence>
<organism evidence="9">
    <name type="scientific">uncultured Sporomusa sp</name>
    <dbReference type="NCBI Taxonomy" id="307249"/>
    <lineage>
        <taxon>Bacteria</taxon>
        <taxon>Bacillati</taxon>
        <taxon>Bacillota</taxon>
        <taxon>Negativicutes</taxon>
        <taxon>Selenomonadales</taxon>
        <taxon>Sporomusaceae</taxon>
        <taxon>Sporomusa</taxon>
        <taxon>environmental samples</taxon>
    </lineage>
</organism>
<evidence type="ECO:0000256" key="7">
    <source>
        <dbReference type="SAM" id="Phobius"/>
    </source>
</evidence>
<keyword evidence="2" id="KW-0813">Transport</keyword>
<dbReference type="RefSeq" id="WP_288185536.1">
    <property type="nucleotide sequence ID" value="NZ_LT608335.1"/>
</dbReference>
<feature type="transmembrane region" description="Helical" evidence="7">
    <location>
        <begin position="276"/>
        <end position="297"/>
    </location>
</feature>
<feature type="transmembrane region" description="Helical" evidence="7">
    <location>
        <begin position="130"/>
        <end position="151"/>
    </location>
</feature>
<sequence length="405" mass="43345">MKWRKNLWTLALAVMLSGASYTMLVPFLPLYLLDIGASPENVNMWSGLVLSSSFLVSAFLAPYWGRCADKSGRRRMLLRAGFSLAFVYFLGYLVRNPVELLIVRLLQGVASGFVPAAMAIVAASTPKEHMGFSLGIMQTTLLIGGIVGPLLGGSLSHIFGMRFSFVIAAAIIFGGTVIAGMLVKEPENNATAVQEGGMLDDLKTAFANRQLVQMLCLLFAVQTVAMLLQPLIALYISELQGTMEGAALTAGIVYSLAGIAGAIAAPLWGRIGQRRGFAQVLTIAFLGAGMFSFSQYFSADIYQFSVLQFLYGLFVVGVFPAINTIAVSCTDPNSRGRVFGLTTTANHLGSMTGPLIGGMVSFWIGIRPVFLITGGVLLALGGLVFLNWHKRDDAGECPVASEREK</sequence>
<feature type="transmembrane region" description="Helical" evidence="7">
    <location>
        <begin position="248"/>
        <end position="269"/>
    </location>
</feature>
<dbReference type="EMBL" id="FMJE01000005">
    <property type="protein sequence ID" value="SCM82988.1"/>
    <property type="molecule type" value="Genomic_DNA"/>
</dbReference>
<dbReference type="PANTHER" id="PTHR43414">
    <property type="entry name" value="MULTIDRUG RESISTANCE PROTEIN MDTG"/>
    <property type="match status" value="1"/>
</dbReference>
<feature type="domain" description="Major facilitator superfamily (MFS) profile" evidence="8">
    <location>
        <begin position="6"/>
        <end position="392"/>
    </location>
</feature>
<dbReference type="GO" id="GO:0005886">
    <property type="term" value="C:plasma membrane"/>
    <property type="evidence" value="ECO:0007669"/>
    <property type="project" value="UniProtKB-SubCell"/>
</dbReference>
<keyword evidence="6 7" id="KW-0472">Membrane</keyword>
<feature type="transmembrane region" description="Helical" evidence="7">
    <location>
        <begin position="309"/>
        <end position="326"/>
    </location>
</feature>
<proteinExistence type="predicted"/>
<dbReference type="AlphaFoldDB" id="A0A212LZN8"/>
<keyword evidence="5 7" id="KW-1133">Transmembrane helix</keyword>
<feature type="transmembrane region" description="Helical" evidence="7">
    <location>
        <begin position="338"/>
        <end position="364"/>
    </location>
</feature>
<feature type="transmembrane region" description="Helical" evidence="7">
    <location>
        <begin position="7"/>
        <end position="32"/>
    </location>
</feature>
<feature type="transmembrane region" description="Helical" evidence="7">
    <location>
        <begin position="163"/>
        <end position="183"/>
    </location>
</feature>
<name>A0A212LZN8_9FIRM</name>
<dbReference type="Gene3D" id="1.20.1250.20">
    <property type="entry name" value="MFS general substrate transporter like domains"/>
    <property type="match status" value="2"/>
</dbReference>
<evidence type="ECO:0000256" key="6">
    <source>
        <dbReference type="ARBA" id="ARBA00023136"/>
    </source>
</evidence>
<protein>
    <submittedName>
        <fullName evidence="9">Major facilitator superfamily MFS_1</fullName>
    </submittedName>
</protein>
<gene>
    <name evidence="9" type="ORF">KL86SPO_50760</name>
</gene>
<evidence type="ECO:0000313" key="9">
    <source>
        <dbReference type="EMBL" id="SCM82988.1"/>
    </source>
</evidence>
<evidence type="ECO:0000259" key="8">
    <source>
        <dbReference type="PROSITE" id="PS50850"/>
    </source>
</evidence>
<comment type="subcellular location">
    <subcellularLocation>
        <location evidence="1">Cell membrane</location>
        <topology evidence="1">Multi-pass membrane protein</topology>
    </subcellularLocation>
</comment>
<dbReference type="InterPro" id="IPR020846">
    <property type="entry name" value="MFS_dom"/>
</dbReference>
<evidence type="ECO:0000256" key="1">
    <source>
        <dbReference type="ARBA" id="ARBA00004651"/>
    </source>
</evidence>
<feature type="transmembrane region" description="Helical" evidence="7">
    <location>
        <begin position="100"/>
        <end position="123"/>
    </location>
</feature>
<dbReference type="Pfam" id="PF07690">
    <property type="entry name" value="MFS_1"/>
    <property type="match status" value="1"/>
</dbReference>
<evidence type="ECO:0000256" key="2">
    <source>
        <dbReference type="ARBA" id="ARBA00022448"/>
    </source>
</evidence>
<keyword evidence="4 7" id="KW-0812">Transmembrane</keyword>
<dbReference type="PRINTS" id="PR01035">
    <property type="entry name" value="TCRTETA"/>
</dbReference>
<dbReference type="InterPro" id="IPR011701">
    <property type="entry name" value="MFS"/>
</dbReference>
<accession>A0A212LZN8</accession>
<evidence type="ECO:0000256" key="4">
    <source>
        <dbReference type="ARBA" id="ARBA00022692"/>
    </source>
</evidence>
<feature type="transmembrane region" description="Helical" evidence="7">
    <location>
        <begin position="370"/>
        <end position="388"/>
    </location>
</feature>
<feature type="transmembrane region" description="Helical" evidence="7">
    <location>
        <begin position="44"/>
        <end position="64"/>
    </location>
</feature>
<dbReference type="SUPFAM" id="SSF103473">
    <property type="entry name" value="MFS general substrate transporter"/>
    <property type="match status" value="1"/>
</dbReference>
<keyword evidence="3" id="KW-1003">Cell membrane</keyword>
<dbReference type="InterPro" id="IPR001958">
    <property type="entry name" value="Tet-R_TetA/multi-R_MdtG-like"/>
</dbReference>
<feature type="transmembrane region" description="Helical" evidence="7">
    <location>
        <begin position="211"/>
        <end position="236"/>
    </location>
</feature>
<dbReference type="PANTHER" id="PTHR43414:SF1">
    <property type="entry name" value="PEPTIDE PERMEASE"/>
    <property type="match status" value="1"/>
</dbReference>
<evidence type="ECO:0000256" key="3">
    <source>
        <dbReference type="ARBA" id="ARBA00022475"/>
    </source>
</evidence>
<reference evidence="9" key="1">
    <citation type="submission" date="2016-08" db="EMBL/GenBank/DDBJ databases">
        <authorList>
            <person name="Seilhamer J.J."/>
        </authorList>
    </citation>
    <scope>NUCLEOTIDE SEQUENCE</scope>
    <source>
        <strain evidence="9">86</strain>
    </source>
</reference>
<feature type="transmembrane region" description="Helical" evidence="7">
    <location>
        <begin position="76"/>
        <end position="94"/>
    </location>
</feature>
<dbReference type="InterPro" id="IPR036259">
    <property type="entry name" value="MFS_trans_sf"/>
</dbReference>
<dbReference type="PROSITE" id="PS50850">
    <property type="entry name" value="MFS"/>
    <property type="match status" value="1"/>
</dbReference>